<reference evidence="1" key="1">
    <citation type="submission" date="2014-05" db="EMBL/GenBank/DDBJ databases">
        <title>The transcriptome of the halophilic microalga Tetraselmis sp. GSL018 isolated from the Great Salt Lake, Utah.</title>
        <authorList>
            <person name="Jinkerson R.E."/>
            <person name="D'Adamo S."/>
            <person name="Posewitz M.C."/>
        </authorList>
    </citation>
    <scope>NUCLEOTIDE SEQUENCE</scope>
    <source>
        <strain evidence="1">GSL018</strain>
    </source>
</reference>
<gene>
    <name evidence="1" type="ORF">TSPGSL018_18865</name>
</gene>
<accession>A0A061S2B3</accession>
<dbReference type="AlphaFoldDB" id="A0A061S2B3"/>
<feature type="non-terminal residue" evidence="1">
    <location>
        <position position="72"/>
    </location>
</feature>
<proteinExistence type="predicted"/>
<evidence type="ECO:0000313" key="1">
    <source>
        <dbReference type="EMBL" id="JAC76941.1"/>
    </source>
</evidence>
<feature type="non-terminal residue" evidence="1">
    <location>
        <position position="1"/>
    </location>
</feature>
<organism evidence="1">
    <name type="scientific">Tetraselmis sp. GSL018</name>
    <dbReference type="NCBI Taxonomy" id="582737"/>
    <lineage>
        <taxon>Eukaryota</taxon>
        <taxon>Viridiplantae</taxon>
        <taxon>Chlorophyta</taxon>
        <taxon>core chlorophytes</taxon>
        <taxon>Chlorodendrophyceae</taxon>
        <taxon>Chlorodendrales</taxon>
        <taxon>Chlorodendraceae</taxon>
        <taxon>Tetraselmis</taxon>
    </lineage>
</organism>
<sequence length="72" mass="7570">LSPVLFAFVPSLNSVSSSPSLSTRPLSSSPTPWALGPLGRWGCSARLRAAWRGGDRGATRRGCRPSSVSDMP</sequence>
<name>A0A061S2B3_9CHLO</name>
<dbReference type="EMBL" id="GBEZ01008609">
    <property type="protein sequence ID" value="JAC76941.1"/>
    <property type="molecule type" value="Transcribed_RNA"/>
</dbReference>
<protein>
    <submittedName>
        <fullName evidence="1">Uncharacterized protein</fullName>
    </submittedName>
</protein>